<dbReference type="EMBL" id="CH473980">
    <property type="protein sequence ID" value="EDM08692.1"/>
    <property type="molecule type" value="Genomic_DNA"/>
</dbReference>
<sequence length="38" mass="4329">MYYLNTQSSCFHAWISQRLCSHNYALDVCNSSGENTSP</sequence>
<protein>
    <submittedName>
        <fullName evidence="1">RCG24838, isoform CRA_a</fullName>
    </submittedName>
</protein>
<organism evidence="1 2">
    <name type="scientific">Rattus norvegicus</name>
    <name type="common">Rat</name>
    <dbReference type="NCBI Taxonomy" id="10116"/>
    <lineage>
        <taxon>Eukaryota</taxon>
        <taxon>Metazoa</taxon>
        <taxon>Chordata</taxon>
        <taxon>Craniata</taxon>
        <taxon>Vertebrata</taxon>
        <taxon>Euteleostomi</taxon>
        <taxon>Mammalia</taxon>
        <taxon>Eutheria</taxon>
        <taxon>Euarchontoglires</taxon>
        <taxon>Glires</taxon>
        <taxon>Rodentia</taxon>
        <taxon>Myomorpha</taxon>
        <taxon>Muroidea</taxon>
        <taxon>Muridae</taxon>
        <taxon>Murinae</taxon>
        <taxon>Rattus</taxon>
    </lineage>
</organism>
<proteinExistence type="predicted"/>
<reference evidence="2" key="3">
    <citation type="submission" date="2005-09" db="EMBL/GenBank/DDBJ databases">
        <authorList>
            <person name="Mural R.J."/>
            <person name="Li P.W."/>
            <person name="Adams M.D."/>
            <person name="Amanatides P.G."/>
            <person name="Baden-Tillson H."/>
            <person name="Barnstead M."/>
            <person name="Chin S.H."/>
            <person name="Dew I."/>
            <person name="Evans C.A."/>
            <person name="Ferriera S."/>
            <person name="Flanigan M."/>
            <person name="Fosler C."/>
            <person name="Glodek A."/>
            <person name="Gu Z."/>
            <person name="Holt R.A."/>
            <person name="Jennings D."/>
            <person name="Kraft C.L."/>
            <person name="Lu F."/>
            <person name="Nguyen T."/>
            <person name="Nusskern D.R."/>
            <person name="Pfannkoch C.M."/>
            <person name="Sitter C."/>
            <person name="Sutton G.G."/>
            <person name="Venter J.C."/>
            <person name="Wang Z."/>
            <person name="Woodage T."/>
            <person name="Zheng X.H."/>
            <person name="Zhong F."/>
        </authorList>
    </citation>
    <scope>NUCLEOTIDE SEQUENCE [LARGE SCALE GENOMIC DNA]</scope>
    <source>
        <strain>BN</strain>
        <strain evidence="2">Sprague-Dawley</strain>
    </source>
</reference>
<evidence type="ECO:0000313" key="1">
    <source>
        <dbReference type="EMBL" id="EDM08692.1"/>
    </source>
</evidence>
<dbReference type="Proteomes" id="UP000234681">
    <property type="component" value="Chromosome 1"/>
</dbReference>
<evidence type="ECO:0000313" key="2">
    <source>
        <dbReference type="Proteomes" id="UP000234681"/>
    </source>
</evidence>
<name>A6JCG5_RAT</name>
<gene>
    <name evidence="1" type="ORF">rCG_24838</name>
</gene>
<accession>A6JCG5</accession>
<dbReference type="AlphaFoldDB" id="A6JCG5"/>
<reference evidence="1" key="1">
    <citation type="journal article" date="2005" name="Genome Res.">
        <title>Gene and alternative splicing annotation with AIR.</title>
        <authorList>
            <person name="Florea L."/>
            <person name="Di Francesco V."/>
            <person name="Miller J."/>
            <person name="Turner R."/>
            <person name="Yao A."/>
            <person name="Harris M."/>
            <person name="Walenz B."/>
            <person name="Mobarry C."/>
            <person name="Merkulov G.V."/>
            <person name="Charlab R."/>
            <person name="Dew I."/>
            <person name="Deng Z."/>
            <person name="Istrail S."/>
            <person name="Li P."/>
            <person name="Sutton G."/>
        </authorList>
    </citation>
    <scope>NUCLEOTIDE SEQUENCE</scope>
    <source>
        <strain evidence="1">BN</strain>
    </source>
</reference>
<reference evidence="1" key="2">
    <citation type="submission" date="2005-07" db="EMBL/GenBank/DDBJ databases">
        <authorList>
            <person name="Mural R.J."/>
            <person name="Li P.W."/>
            <person name="Adams M.D."/>
            <person name="Amanatides P.G."/>
            <person name="Baden-Tillson H."/>
            <person name="Barnstead M."/>
            <person name="Chin S.H."/>
            <person name="Dew I."/>
            <person name="Evans C.A."/>
            <person name="Ferriera S."/>
            <person name="Flanigan M."/>
            <person name="Fosler C."/>
            <person name="Glodek A."/>
            <person name="Gu Z."/>
            <person name="Holt R.A."/>
            <person name="Jennings D."/>
            <person name="Kraft C.L."/>
            <person name="Lu F."/>
            <person name="Nguyen T."/>
            <person name="Nusskern D.R."/>
            <person name="Pfannkoch C.M."/>
            <person name="Sitter C."/>
            <person name="Sutton G.G."/>
            <person name="Venter J.C."/>
            <person name="Wang Z."/>
            <person name="Woodage T."/>
            <person name="Zheng X.H."/>
            <person name="Zhong F."/>
        </authorList>
    </citation>
    <scope>NUCLEOTIDE SEQUENCE</scope>
    <source>
        <strain evidence="1">BN</strain>
        <strain evidence="2">BN, Sprague-Dawley</strain>
    </source>
</reference>
<dbReference type="EMBL" id="CH473980">
    <property type="protein sequence ID" value="EDM08693.1"/>
    <property type="molecule type" value="Genomic_DNA"/>
</dbReference>